<evidence type="ECO:0000313" key="1">
    <source>
        <dbReference type="EMBL" id="EIE92708.1"/>
    </source>
</evidence>
<keyword evidence="2" id="KW-1185">Reference proteome</keyword>
<organism evidence="1 2">
    <name type="scientific">Rhizopus delemar (strain RA 99-880 / ATCC MYA-4621 / FGSC 9543 / NRRL 43880)</name>
    <name type="common">Mucormycosis agent</name>
    <name type="synonym">Rhizopus arrhizus var. delemar</name>
    <dbReference type="NCBI Taxonomy" id="246409"/>
    <lineage>
        <taxon>Eukaryota</taxon>
        <taxon>Fungi</taxon>
        <taxon>Fungi incertae sedis</taxon>
        <taxon>Mucoromycota</taxon>
        <taxon>Mucoromycotina</taxon>
        <taxon>Mucoromycetes</taxon>
        <taxon>Mucorales</taxon>
        <taxon>Mucorineae</taxon>
        <taxon>Rhizopodaceae</taxon>
        <taxon>Rhizopus</taxon>
    </lineage>
</organism>
<sequence>MTLCLRDTAFQMVYVTKVADIWRRCNTDFHFCAPVLSATPSLQSTFNRMINI</sequence>
<dbReference type="VEuPathDB" id="FungiDB:RO3G_17420"/>
<evidence type="ECO:0000313" key="2">
    <source>
        <dbReference type="Proteomes" id="UP000009138"/>
    </source>
</evidence>
<dbReference type="EMBL" id="GG669544">
    <property type="protein sequence ID" value="EIE92708.1"/>
    <property type="molecule type" value="Genomic_DNA"/>
</dbReference>
<dbReference type="InParanoid" id="I1CW78"/>
<accession>I1CW78</accession>
<dbReference type="Proteomes" id="UP000009138">
    <property type="component" value="Unassembled WGS sequence"/>
</dbReference>
<name>I1CW78_RHIO9</name>
<gene>
    <name evidence="1" type="ORF">RO3G_17420</name>
</gene>
<reference evidence="1 2" key="1">
    <citation type="journal article" date="2009" name="PLoS Genet.">
        <title>Genomic analysis of the basal lineage fungus Rhizopus oryzae reveals a whole-genome duplication.</title>
        <authorList>
            <person name="Ma L.-J."/>
            <person name="Ibrahim A.S."/>
            <person name="Skory C."/>
            <person name="Grabherr M.G."/>
            <person name="Burger G."/>
            <person name="Butler M."/>
            <person name="Elias M."/>
            <person name="Idnurm A."/>
            <person name="Lang B.F."/>
            <person name="Sone T."/>
            <person name="Abe A."/>
            <person name="Calvo S.E."/>
            <person name="Corrochano L.M."/>
            <person name="Engels R."/>
            <person name="Fu J."/>
            <person name="Hansberg W."/>
            <person name="Kim J.-M."/>
            <person name="Kodira C.D."/>
            <person name="Koehrsen M.J."/>
            <person name="Liu B."/>
            <person name="Miranda-Saavedra D."/>
            <person name="O'Leary S."/>
            <person name="Ortiz-Castellanos L."/>
            <person name="Poulter R."/>
            <person name="Rodriguez-Romero J."/>
            <person name="Ruiz-Herrera J."/>
            <person name="Shen Y.-Q."/>
            <person name="Zeng Q."/>
            <person name="Galagan J."/>
            <person name="Birren B.W."/>
            <person name="Cuomo C.A."/>
            <person name="Wickes B.L."/>
        </authorList>
    </citation>
    <scope>NUCLEOTIDE SEQUENCE [LARGE SCALE GENOMIC DNA]</scope>
    <source>
        <strain evidence="2">RA 99-880 / ATCC MYA-4621 / FGSC 9543 / NRRL 43880</strain>
    </source>
</reference>
<protein>
    <submittedName>
        <fullName evidence="1">Uncharacterized protein</fullName>
    </submittedName>
</protein>
<dbReference type="GeneID" id="93624384"/>
<dbReference type="AlphaFoldDB" id="I1CW78"/>
<dbReference type="RefSeq" id="XP_067528104.1">
    <property type="nucleotide sequence ID" value="XM_067672003.1"/>
</dbReference>
<proteinExistence type="predicted"/>